<keyword evidence="4 7" id="KW-0863">Zinc-finger</keyword>
<dbReference type="InterPro" id="IPR036236">
    <property type="entry name" value="Znf_C2H2_sf"/>
</dbReference>
<feature type="domain" description="C2H2-type" evidence="9">
    <location>
        <begin position="463"/>
        <end position="486"/>
    </location>
</feature>
<dbReference type="GO" id="GO:0005634">
    <property type="term" value="C:nucleus"/>
    <property type="evidence" value="ECO:0007669"/>
    <property type="project" value="UniProtKB-SubCell"/>
</dbReference>
<dbReference type="EMBL" id="CAJPWZ010000458">
    <property type="protein sequence ID" value="CAG2193015.1"/>
    <property type="molecule type" value="Genomic_DNA"/>
</dbReference>
<dbReference type="InterPro" id="IPR013087">
    <property type="entry name" value="Znf_C2H2_type"/>
</dbReference>
<keyword evidence="2" id="KW-0479">Metal-binding</keyword>
<feature type="region of interest" description="Disordered" evidence="8">
    <location>
        <begin position="285"/>
        <end position="310"/>
    </location>
</feature>
<dbReference type="Proteomes" id="UP000683360">
    <property type="component" value="Unassembled WGS sequence"/>
</dbReference>
<evidence type="ECO:0000256" key="2">
    <source>
        <dbReference type="ARBA" id="ARBA00022723"/>
    </source>
</evidence>
<dbReference type="AlphaFoldDB" id="A0A8S3QBJ8"/>
<reference evidence="10" key="1">
    <citation type="submission" date="2021-03" db="EMBL/GenBank/DDBJ databases">
        <authorList>
            <person name="Bekaert M."/>
        </authorList>
    </citation>
    <scope>NUCLEOTIDE SEQUENCE</scope>
</reference>
<keyword evidence="6" id="KW-0539">Nucleus</keyword>
<feature type="region of interest" description="Disordered" evidence="8">
    <location>
        <begin position="233"/>
        <end position="259"/>
    </location>
</feature>
<keyword evidence="3" id="KW-0677">Repeat</keyword>
<dbReference type="SUPFAM" id="SSF57667">
    <property type="entry name" value="beta-beta-alpha zinc fingers"/>
    <property type="match status" value="4"/>
</dbReference>
<feature type="compositionally biased region" description="Basic residues" evidence="8">
    <location>
        <begin position="616"/>
        <end position="625"/>
    </location>
</feature>
<dbReference type="Pfam" id="PF00096">
    <property type="entry name" value="zf-C2H2"/>
    <property type="match status" value="5"/>
</dbReference>
<keyword evidence="11" id="KW-1185">Reference proteome</keyword>
<comment type="subcellular location">
    <subcellularLocation>
        <location evidence="1">Nucleus</location>
    </subcellularLocation>
</comment>
<dbReference type="PROSITE" id="PS00028">
    <property type="entry name" value="ZINC_FINGER_C2H2_1"/>
    <property type="match status" value="7"/>
</dbReference>
<feature type="region of interest" description="Disordered" evidence="8">
    <location>
        <begin position="169"/>
        <end position="189"/>
    </location>
</feature>
<dbReference type="Gene3D" id="3.30.160.60">
    <property type="entry name" value="Classic Zinc Finger"/>
    <property type="match status" value="6"/>
</dbReference>
<protein>
    <submittedName>
        <fullName evidence="10">KRAB</fullName>
    </submittedName>
</protein>
<dbReference type="PANTHER" id="PTHR16515">
    <property type="entry name" value="PR DOMAIN ZINC FINGER PROTEIN"/>
    <property type="match status" value="1"/>
</dbReference>
<evidence type="ECO:0000256" key="7">
    <source>
        <dbReference type="PROSITE-ProRule" id="PRU00042"/>
    </source>
</evidence>
<dbReference type="FunFam" id="3.30.160.60:FF:000065">
    <property type="entry name" value="B-cell CLL/lymphoma 6, member B"/>
    <property type="match status" value="1"/>
</dbReference>
<feature type="compositionally biased region" description="Polar residues" evidence="8">
    <location>
        <begin position="241"/>
        <end position="254"/>
    </location>
</feature>
<gene>
    <name evidence="10" type="ORF">MEDL_8123</name>
</gene>
<evidence type="ECO:0000313" key="11">
    <source>
        <dbReference type="Proteomes" id="UP000683360"/>
    </source>
</evidence>
<feature type="domain" description="C2H2-type" evidence="9">
    <location>
        <begin position="351"/>
        <end position="378"/>
    </location>
</feature>
<evidence type="ECO:0000256" key="5">
    <source>
        <dbReference type="ARBA" id="ARBA00022833"/>
    </source>
</evidence>
<dbReference type="GO" id="GO:0010468">
    <property type="term" value="P:regulation of gene expression"/>
    <property type="evidence" value="ECO:0007669"/>
    <property type="project" value="TreeGrafter"/>
</dbReference>
<dbReference type="FunFam" id="3.30.160.60:FF:000446">
    <property type="entry name" value="Zinc finger protein"/>
    <property type="match status" value="1"/>
</dbReference>
<sequence>MITELLKLKVKVNRRTVLIESMDIITDGSTDKVQEQILKTCKMLLNEAEKIHDLECKHENDPDLVDLNFNSMVTVIDNMKTEVMEQDTVETEVIKKVTVETEGDTAKTEPFTLKREPDAMATELVSIVTGQFTIETKSGAMVTGPVIQSKKLDTYKKSTFSEKMFNTLNQDSSENSTTTTNAYSSSNPANICLTNTLNQPTNENTLQTLTNKSYQPRNQNTLQGSTENFTKTSAKEVLNEPFTQSQQSSKTAEMSSDALIDPDEIKKEIVDYLEQSGTSELILSRDTVRNGQEIDGDNDNSREAQNGQELEEGKEIKLEPTDAESNLYTYEKISHLNKYVGKKSRKVYKLYKCTVCKKTFDYLLCVQNHVRIHTGDRPYKCGACPKDFVTKCSLAEHEKVHTGDRPHVCHICGITFMQKYKLAIHLQKHNGETNFSCDICGKGFIRKDHLNNHIQSHNKDRPFSCKICGQSYKTEKSVKAHERSHAPGTFQCHFCHKVYTQNRYLKVHINEKHNLSPLEKSNGLTTRQKQKSVLVECDICQKYYRKNYIKTHAKSHDESAKDFECQVCGKRFVTESYLNYHENIHTESDSCPEEINTIRSCRKKRQIKEDDENAKPKPKRKKISI</sequence>
<feature type="region of interest" description="Disordered" evidence="8">
    <location>
        <begin position="602"/>
        <end position="625"/>
    </location>
</feature>
<dbReference type="OrthoDB" id="6108995at2759"/>
<dbReference type="SMART" id="SM00355">
    <property type="entry name" value="ZnF_C2H2"/>
    <property type="match status" value="8"/>
</dbReference>
<name>A0A8S3QBJ8_MYTED</name>
<evidence type="ECO:0000256" key="1">
    <source>
        <dbReference type="ARBA" id="ARBA00004123"/>
    </source>
</evidence>
<evidence type="ECO:0000256" key="3">
    <source>
        <dbReference type="ARBA" id="ARBA00022737"/>
    </source>
</evidence>
<comment type="caution">
    <text evidence="10">The sequence shown here is derived from an EMBL/GenBank/DDBJ whole genome shotgun (WGS) entry which is preliminary data.</text>
</comment>
<feature type="domain" description="C2H2-type" evidence="9">
    <location>
        <begin position="490"/>
        <end position="513"/>
    </location>
</feature>
<dbReference type="FunFam" id="3.30.160.60:FF:000870">
    <property type="entry name" value="zinc finger protein 197 isoform X1"/>
    <property type="match status" value="1"/>
</dbReference>
<evidence type="ECO:0000256" key="4">
    <source>
        <dbReference type="ARBA" id="ARBA00022771"/>
    </source>
</evidence>
<feature type="compositionally biased region" description="Low complexity" evidence="8">
    <location>
        <begin position="172"/>
        <end position="189"/>
    </location>
</feature>
<dbReference type="PANTHER" id="PTHR16515:SF66">
    <property type="entry name" value="C2H2-TYPE DOMAIN-CONTAINING PROTEIN"/>
    <property type="match status" value="1"/>
</dbReference>
<evidence type="ECO:0000259" key="9">
    <source>
        <dbReference type="PROSITE" id="PS50157"/>
    </source>
</evidence>
<dbReference type="InterPro" id="IPR050331">
    <property type="entry name" value="Zinc_finger"/>
</dbReference>
<keyword evidence="5" id="KW-0862">Zinc</keyword>
<feature type="domain" description="C2H2-type" evidence="9">
    <location>
        <begin position="407"/>
        <end position="434"/>
    </location>
</feature>
<feature type="domain" description="C2H2-type" evidence="9">
    <location>
        <begin position="379"/>
        <end position="406"/>
    </location>
</feature>
<evidence type="ECO:0000313" key="10">
    <source>
        <dbReference type="EMBL" id="CAG2193015.1"/>
    </source>
</evidence>
<dbReference type="GO" id="GO:0008270">
    <property type="term" value="F:zinc ion binding"/>
    <property type="evidence" value="ECO:0007669"/>
    <property type="project" value="UniProtKB-KW"/>
</dbReference>
<accession>A0A8S3QBJ8</accession>
<organism evidence="10 11">
    <name type="scientific">Mytilus edulis</name>
    <name type="common">Blue mussel</name>
    <dbReference type="NCBI Taxonomy" id="6550"/>
    <lineage>
        <taxon>Eukaryota</taxon>
        <taxon>Metazoa</taxon>
        <taxon>Spiralia</taxon>
        <taxon>Lophotrochozoa</taxon>
        <taxon>Mollusca</taxon>
        <taxon>Bivalvia</taxon>
        <taxon>Autobranchia</taxon>
        <taxon>Pteriomorphia</taxon>
        <taxon>Mytilida</taxon>
        <taxon>Mytiloidea</taxon>
        <taxon>Mytilidae</taxon>
        <taxon>Mytilinae</taxon>
        <taxon>Mytilus</taxon>
    </lineage>
</organism>
<dbReference type="FunFam" id="3.30.160.60:FF:002343">
    <property type="entry name" value="Zinc finger protein 33A"/>
    <property type="match status" value="1"/>
</dbReference>
<evidence type="ECO:0000256" key="6">
    <source>
        <dbReference type="ARBA" id="ARBA00023242"/>
    </source>
</evidence>
<proteinExistence type="predicted"/>
<dbReference type="PROSITE" id="PS50157">
    <property type="entry name" value="ZINC_FINGER_C2H2_2"/>
    <property type="match status" value="7"/>
</dbReference>
<evidence type="ECO:0000256" key="8">
    <source>
        <dbReference type="SAM" id="MobiDB-lite"/>
    </source>
</evidence>
<feature type="domain" description="C2H2-type" evidence="9">
    <location>
        <begin position="563"/>
        <end position="590"/>
    </location>
</feature>
<feature type="domain" description="C2H2-type" evidence="9">
    <location>
        <begin position="435"/>
        <end position="462"/>
    </location>
</feature>